<comment type="similarity">
    <text evidence="4">Belongs to the class I-like SAM-binding methyltransferase superfamily. Cation-dependent O-methyltransferase family.</text>
</comment>
<keyword evidence="6" id="KW-1185">Reference proteome</keyword>
<dbReference type="Pfam" id="PF01596">
    <property type="entry name" value="Methyltransf_3"/>
    <property type="match status" value="1"/>
</dbReference>
<dbReference type="SUPFAM" id="SSF53335">
    <property type="entry name" value="S-adenosyl-L-methionine-dependent methyltransferases"/>
    <property type="match status" value="1"/>
</dbReference>
<reference evidence="5" key="1">
    <citation type="submission" date="2022-03" db="EMBL/GenBank/DDBJ databases">
        <authorList>
            <person name="Tunstrom K."/>
        </authorList>
    </citation>
    <scope>NUCLEOTIDE SEQUENCE</scope>
</reference>
<sequence length="313" mass="36655">MSEDGIISAKCKMLEIFSKLDDSDLEPIEKWICSQSYKKDLENKKALRSSENLLKKIGDSIKKIVPFEAVMPTETIIPPVVGDQADCNKYNTCHVDEFLYDEDQVEVLVKKGKVKKYYCLDCNSRNIEKLTFISHSMSRQTLQYIFRVLLPKDLEDKQLLDIGSRLGTVLYAAYYLTNASKIVGIEMNKECCEVQEKIINQYSMDIDRIKVIHSDVMDRPDVVECSDVFIINVFDFFVDVEKHKELWYFFKTHFKNGSYLVVNRSMAETLGSLDMFEEFMDWLIICKPYQLENEIYFDVEDFSELYLYTINKK</sequence>
<keyword evidence="3" id="KW-0949">S-adenosyl-L-methionine</keyword>
<dbReference type="PANTHER" id="PTHR43675">
    <property type="entry name" value="ARSENITE METHYLTRANSFERASE"/>
    <property type="match status" value="1"/>
</dbReference>
<dbReference type="InterPro" id="IPR026669">
    <property type="entry name" value="Arsenite_MeTrfase-like"/>
</dbReference>
<dbReference type="EMBL" id="CAKOGL010000009">
    <property type="protein sequence ID" value="CAH2090329.1"/>
    <property type="molecule type" value="Genomic_DNA"/>
</dbReference>
<accession>A0AAU9TUE6</accession>
<evidence type="ECO:0000256" key="1">
    <source>
        <dbReference type="ARBA" id="ARBA00022603"/>
    </source>
</evidence>
<comment type="caution">
    <text evidence="5">The sequence shown here is derived from an EMBL/GenBank/DDBJ whole genome shotgun (WGS) entry which is preliminary data.</text>
</comment>
<gene>
    <name evidence="5" type="ORF">EEDITHA_LOCUS6298</name>
</gene>
<keyword evidence="1" id="KW-0489">Methyltransferase</keyword>
<name>A0AAU9TUE6_EUPED</name>
<dbReference type="AlphaFoldDB" id="A0AAU9TUE6"/>
<dbReference type="InterPro" id="IPR002935">
    <property type="entry name" value="SAM_O-MeTrfase"/>
</dbReference>
<evidence type="ECO:0000313" key="6">
    <source>
        <dbReference type="Proteomes" id="UP001153954"/>
    </source>
</evidence>
<dbReference type="GO" id="GO:0032259">
    <property type="term" value="P:methylation"/>
    <property type="evidence" value="ECO:0007669"/>
    <property type="project" value="UniProtKB-KW"/>
</dbReference>
<proteinExistence type="inferred from homology"/>
<dbReference type="Proteomes" id="UP001153954">
    <property type="component" value="Unassembled WGS sequence"/>
</dbReference>
<dbReference type="Gene3D" id="3.40.50.150">
    <property type="entry name" value="Vaccinia Virus protein VP39"/>
    <property type="match status" value="1"/>
</dbReference>
<evidence type="ECO:0000256" key="2">
    <source>
        <dbReference type="ARBA" id="ARBA00022679"/>
    </source>
</evidence>
<evidence type="ECO:0000256" key="4">
    <source>
        <dbReference type="ARBA" id="ARBA00023453"/>
    </source>
</evidence>
<protein>
    <submittedName>
        <fullName evidence="5">Uncharacterized protein</fullName>
    </submittedName>
</protein>
<evidence type="ECO:0000313" key="5">
    <source>
        <dbReference type="EMBL" id="CAH2090329.1"/>
    </source>
</evidence>
<dbReference type="PANTHER" id="PTHR43675:SF1">
    <property type="entry name" value="RIKEN CDNA 2700097O09 GENE"/>
    <property type="match status" value="1"/>
</dbReference>
<dbReference type="GO" id="GO:0008171">
    <property type="term" value="F:O-methyltransferase activity"/>
    <property type="evidence" value="ECO:0007669"/>
    <property type="project" value="InterPro"/>
</dbReference>
<dbReference type="InterPro" id="IPR029063">
    <property type="entry name" value="SAM-dependent_MTases_sf"/>
</dbReference>
<keyword evidence="2" id="KW-0808">Transferase</keyword>
<evidence type="ECO:0000256" key="3">
    <source>
        <dbReference type="ARBA" id="ARBA00022691"/>
    </source>
</evidence>
<organism evidence="5 6">
    <name type="scientific">Euphydryas editha</name>
    <name type="common">Edith's checkerspot</name>
    <dbReference type="NCBI Taxonomy" id="104508"/>
    <lineage>
        <taxon>Eukaryota</taxon>
        <taxon>Metazoa</taxon>
        <taxon>Ecdysozoa</taxon>
        <taxon>Arthropoda</taxon>
        <taxon>Hexapoda</taxon>
        <taxon>Insecta</taxon>
        <taxon>Pterygota</taxon>
        <taxon>Neoptera</taxon>
        <taxon>Endopterygota</taxon>
        <taxon>Lepidoptera</taxon>
        <taxon>Glossata</taxon>
        <taxon>Ditrysia</taxon>
        <taxon>Papilionoidea</taxon>
        <taxon>Nymphalidae</taxon>
        <taxon>Nymphalinae</taxon>
        <taxon>Euphydryas</taxon>
    </lineage>
</organism>